<dbReference type="GO" id="GO:0005634">
    <property type="term" value="C:nucleus"/>
    <property type="evidence" value="ECO:0007669"/>
    <property type="project" value="TreeGrafter"/>
</dbReference>
<gene>
    <name evidence="3" type="ORF">PXEA_LOCUS8871</name>
</gene>
<feature type="compositionally biased region" description="Acidic residues" evidence="2">
    <location>
        <begin position="105"/>
        <end position="119"/>
    </location>
</feature>
<dbReference type="GO" id="GO:0008597">
    <property type="term" value="F:calcium-dependent protein serine/threonine phosphatase regulator activity"/>
    <property type="evidence" value="ECO:0007669"/>
    <property type="project" value="TreeGrafter"/>
</dbReference>
<evidence type="ECO:0000313" key="3">
    <source>
        <dbReference type="EMBL" id="VEL15431.1"/>
    </source>
</evidence>
<dbReference type="InterPro" id="IPR006931">
    <property type="entry name" value="Calcipressin"/>
</dbReference>
<dbReference type="PANTHER" id="PTHR10300">
    <property type="entry name" value="CALCIPRESSIN"/>
    <property type="match status" value="1"/>
</dbReference>
<evidence type="ECO:0000313" key="4">
    <source>
        <dbReference type="Proteomes" id="UP000784294"/>
    </source>
</evidence>
<dbReference type="EMBL" id="CAAALY010024584">
    <property type="protein sequence ID" value="VEL15431.1"/>
    <property type="molecule type" value="Genomic_DNA"/>
</dbReference>
<name>A0A448WMH9_9PLAT</name>
<keyword evidence="4" id="KW-1185">Reference proteome</keyword>
<accession>A0A448WMH9</accession>
<organism evidence="3 4">
    <name type="scientific">Protopolystoma xenopodis</name>
    <dbReference type="NCBI Taxonomy" id="117903"/>
    <lineage>
        <taxon>Eukaryota</taxon>
        <taxon>Metazoa</taxon>
        <taxon>Spiralia</taxon>
        <taxon>Lophotrochozoa</taxon>
        <taxon>Platyhelminthes</taxon>
        <taxon>Monogenea</taxon>
        <taxon>Polyopisthocotylea</taxon>
        <taxon>Polystomatidea</taxon>
        <taxon>Polystomatidae</taxon>
        <taxon>Protopolystoma</taxon>
    </lineage>
</organism>
<dbReference type="OrthoDB" id="17212at2759"/>
<dbReference type="GO" id="GO:0005737">
    <property type="term" value="C:cytoplasm"/>
    <property type="evidence" value="ECO:0007669"/>
    <property type="project" value="TreeGrafter"/>
</dbReference>
<reference evidence="3" key="1">
    <citation type="submission" date="2018-11" db="EMBL/GenBank/DDBJ databases">
        <authorList>
            <consortium name="Pathogen Informatics"/>
        </authorList>
    </citation>
    <scope>NUCLEOTIDE SEQUENCE</scope>
</reference>
<evidence type="ECO:0000256" key="1">
    <source>
        <dbReference type="ARBA" id="ARBA00008209"/>
    </source>
</evidence>
<dbReference type="Proteomes" id="UP000784294">
    <property type="component" value="Unassembled WGS sequence"/>
</dbReference>
<sequence length="235" mass="25990">MDLAVLKRTHPTCLRSYVPNFLRLHSTVLHQIRMTRLEAAISARIHARGWCLPDHLLVQRNTNNETIPFAHSNHSATTGIGVFLANPLTDTSRWHNNTTDHSSASDDEVDDTDSEESQEIENGNPGCGRGSGFDSLNTSDDFLGLENLEGGDFGGLSTTDTTEAILPCTRRHKEASRRERTRHRLLKPPKLTKQFLLSPPTSPPVGWEPRVEAEPVVNYELLAALASLAPGKNQI</sequence>
<protein>
    <submittedName>
        <fullName evidence="3">Uncharacterized protein</fullName>
    </submittedName>
</protein>
<dbReference type="PANTHER" id="PTHR10300:SF14">
    <property type="entry name" value="PROTEIN SARAH"/>
    <property type="match status" value="1"/>
</dbReference>
<dbReference type="GO" id="GO:0019722">
    <property type="term" value="P:calcium-mediated signaling"/>
    <property type="evidence" value="ECO:0007669"/>
    <property type="project" value="InterPro"/>
</dbReference>
<dbReference type="AlphaFoldDB" id="A0A448WMH9"/>
<dbReference type="Pfam" id="PF04847">
    <property type="entry name" value="Calcipressin"/>
    <property type="match status" value="1"/>
</dbReference>
<feature type="region of interest" description="Disordered" evidence="2">
    <location>
        <begin position="93"/>
        <end position="133"/>
    </location>
</feature>
<comment type="caution">
    <text evidence="3">The sequence shown here is derived from an EMBL/GenBank/DDBJ whole genome shotgun (WGS) entry which is preliminary data.</text>
</comment>
<comment type="similarity">
    <text evidence="1">Belongs to the RCAN family.</text>
</comment>
<evidence type="ECO:0000256" key="2">
    <source>
        <dbReference type="SAM" id="MobiDB-lite"/>
    </source>
</evidence>
<proteinExistence type="inferred from homology"/>